<proteinExistence type="predicted"/>
<evidence type="ECO:0000313" key="1">
    <source>
        <dbReference type="EMBL" id="KAK1147423.1"/>
    </source>
</evidence>
<name>A0ACC3BAC9_9EURO</name>
<evidence type="ECO:0000313" key="2">
    <source>
        <dbReference type="Proteomes" id="UP001177260"/>
    </source>
</evidence>
<sequence length="454" mass="51271">MSTLASLLLGLLLSLFSIYLEMSRITQEPFSIMKELMGPFLFIWVFLFIACFLYGRSFSSSKSETNVVKDPQECRSVISGTAFRKIDNQLTPLESRARHNKKLRIVFGVENAFTTTDPQFSQLFTNLTGGLMLLQPCKWKTLAENIGHNTRRWLDTPIPSSSHRLFVPLTTMVQSLTLRFIFLSLFSTVQHVLEVPDAALVKLADAINCTWGAAKRGCDVPAFKDNAYLQEALSAIFEYNLSDERNNPLSVILPGFETLWRVVLRMVFELGFRRDAGHEGWTKTLVDFANSPNRYKILSPGLSFLVSAEGLVNETLRLYPPTRRIYRDFQQSKRSETTTTYAADVEACHLSTEIWGPDAAVFNPMRWSSLTKAQKAAFLPFGATPFQCPARPSFGPRAIGLLAGVILRELRNEWTLNKGSDAVKVPEFKGRLSNERGAYNDLFLVRDDDLFMLS</sequence>
<comment type="caution">
    <text evidence="1">The sequence shown here is derived from an EMBL/GenBank/DDBJ whole genome shotgun (WGS) entry which is preliminary data.</text>
</comment>
<protein>
    <submittedName>
        <fullName evidence="1">Uncharacterized protein</fullName>
    </submittedName>
</protein>
<organism evidence="1 2">
    <name type="scientific">Aspergillus melleus</name>
    <dbReference type="NCBI Taxonomy" id="138277"/>
    <lineage>
        <taxon>Eukaryota</taxon>
        <taxon>Fungi</taxon>
        <taxon>Dikarya</taxon>
        <taxon>Ascomycota</taxon>
        <taxon>Pezizomycotina</taxon>
        <taxon>Eurotiomycetes</taxon>
        <taxon>Eurotiomycetidae</taxon>
        <taxon>Eurotiales</taxon>
        <taxon>Aspergillaceae</taxon>
        <taxon>Aspergillus</taxon>
        <taxon>Aspergillus subgen. Circumdati</taxon>
    </lineage>
</organism>
<gene>
    <name evidence="1" type="ORF">N8T08_001505</name>
</gene>
<keyword evidence="2" id="KW-1185">Reference proteome</keyword>
<dbReference type="EMBL" id="JAOPJF010000012">
    <property type="protein sequence ID" value="KAK1147423.1"/>
    <property type="molecule type" value="Genomic_DNA"/>
</dbReference>
<accession>A0ACC3BAC9</accession>
<dbReference type="Proteomes" id="UP001177260">
    <property type="component" value="Unassembled WGS sequence"/>
</dbReference>
<reference evidence="1 2" key="1">
    <citation type="journal article" date="2023" name="ACS Omega">
        <title>Identification of the Neoaspergillic Acid Biosynthesis Gene Cluster by Establishing an In Vitro CRISPR-Ribonucleoprotein Genetic System in Aspergillus melleus.</title>
        <authorList>
            <person name="Yuan B."/>
            <person name="Grau M.F."/>
            <person name="Murata R.M."/>
            <person name="Torok T."/>
            <person name="Venkateswaran K."/>
            <person name="Stajich J.E."/>
            <person name="Wang C.C.C."/>
        </authorList>
    </citation>
    <scope>NUCLEOTIDE SEQUENCE [LARGE SCALE GENOMIC DNA]</scope>
    <source>
        <strain evidence="1 2">IMV 1140</strain>
    </source>
</reference>